<dbReference type="Proteomes" id="UP000256690">
    <property type="component" value="Unassembled WGS sequence"/>
</dbReference>
<feature type="compositionally biased region" description="Basic and acidic residues" evidence="1">
    <location>
        <begin position="53"/>
        <end position="76"/>
    </location>
</feature>
<gene>
    <name evidence="2" type="ORF">DSM5745_09483</name>
</gene>
<feature type="region of interest" description="Disordered" evidence="1">
    <location>
        <begin position="50"/>
        <end position="76"/>
    </location>
</feature>
<evidence type="ECO:0000313" key="3">
    <source>
        <dbReference type="Proteomes" id="UP000256690"/>
    </source>
</evidence>
<comment type="caution">
    <text evidence="2">The sequence shown here is derived from an EMBL/GenBank/DDBJ whole genome shotgun (WGS) entry which is preliminary data.</text>
</comment>
<dbReference type="GeneID" id="38119853"/>
<dbReference type="EMBL" id="PVWQ01000013">
    <property type="protein sequence ID" value="RDW65744.1"/>
    <property type="molecule type" value="Genomic_DNA"/>
</dbReference>
<evidence type="ECO:0000313" key="2">
    <source>
        <dbReference type="EMBL" id="RDW65744.1"/>
    </source>
</evidence>
<keyword evidence="3" id="KW-1185">Reference proteome</keyword>
<dbReference type="RefSeq" id="XP_026599847.1">
    <property type="nucleotide sequence ID" value="XM_026751499.1"/>
</dbReference>
<organism evidence="2 3">
    <name type="scientific">Aspergillus mulundensis</name>
    <dbReference type="NCBI Taxonomy" id="1810919"/>
    <lineage>
        <taxon>Eukaryota</taxon>
        <taxon>Fungi</taxon>
        <taxon>Dikarya</taxon>
        <taxon>Ascomycota</taxon>
        <taxon>Pezizomycotina</taxon>
        <taxon>Eurotiomycetes</taxon>
        <taxon>Eurotiomycetidae</taxon>
        <taxon>Eurotiales</taxon>
        <taxon>Aspergillaceae</taxon>
        <taxon>Aspergillus</taxon>
        <taxon>Aspergillus subgen. Nidulantes</taxon>
    </lineage>
</organism>
<sequence length="272" mass="31075">MRVEKFNLSLHWFYPSNIDMAHLDDPAFHAVWSSLKEFSFESRLIEPDELPDLPDRYAPDNDFDYDRQQDSPQIERQDRPAEYLVRLLSLANNLESLTLKYCDAGLVLDGLVSDEHPHHFQLKSLSLLPFTRLNGTRSFTLLDSLDSLTKLLVRHHRTLEHITLKKIQVFHKGYSHLLQGLCDKGLPALGSLHFEHLVAGGGDGDLNNYAGLTFPDWPEGVDTVDKARGISFNHQLTHEPYTPCLQSILYIWGPGTANALRELERMAVLSRY</sequence>
<evidence type="ECO:0000256" key="1">
    <source>
        <dbReference type="SAM" id="MobiDB-lite"/>
    </source>
</evidence>
<accession>A0A3D8QW50</accession>
<protein>
    <submittedName>
        <fullName evidence="2">Uncharacterized protein</fullName>
    </submittedName>
</protein>
<name>A0A3D8QW50_9EURO</name>
<dbReference type="SUPFAM" id="SSF52047">
    <property type="entry name" value="RNI-like"/>
    <property type="match status" value="1"/>
</dbReference>
<proteinExistence type="predicted"/>
<reference evidence="2 3" key="1">
    <citation type="journal article" date="2018" name="IMA Fungus">
        <title>IMA Genome-F 9: Draft genome sequence of Annulohypoxylon stygium, Aspergillus mulundensis, Berkeleyomyces basicola (syn. Thielaviopsis basicola), Ceratocystis smalleyi, two Cercospora beticola strains, Coleophoma cylindrospora, Fusarium fracticaudum, Phialophora cf. hyalina, and Morchella septimelata.</title>
        <authorList>
            <person name="Wingfield B.D."/>
            <person name="Bills G.F."/>
            <person name="Dong Y."/>
            <person name="Huang W."/>
            <person name="Nel W.J."/>
            <person name="Swalarsk-Parry B.S."/>
            <person name="Vaghefi N."/>
            <person name="Wilken P.M."/>
            <person name="An Z."/>
            <person name="de Beer Z.W."/>
            <person name="De Vos L."/>
            <person name="Chen L."/>
            <person name="Duong T.A."/>
            <person name="Gao Y."/>
            <person name="Hammerbacher A."/>
            <person name="Kikkert J.R."/>
            <person name="Li Y."/>
            <person name="Li H."/>
            <person name="Li K."/>
            <person name="Li Q."/>
            <person name="Liu X."/>
            <person name="Ma X."/>
            <person name="Naidoo K."/>
            <person name="Pethybridge S.J."/>
            <person name="Sun J."/>
            <person name="Steenkamp E.T."/>
            <person name="van der Nest M.A."/>
            <person name="van Wyk S."/>
            <person name="Wingfield M.J."/>
            <person name="Xiong C."/>
            <person name="Yue Q."/>
            <person name="Zhang X."/>
        </authorList>
    </citation>
    <scope>NUCLEOTIDE SEQUENCE [LARGE SCALE GENOMIC DNA]</scope>
    <source>
        <strain evidence="2 3">DSM 5745</strain>
    </source>
</reference>
<dbReference type="AlphaFoldDB" id="A0A3D8QW50"/>